<reference evidence="2" key="1">
    <citation type="journal article" date="2014" name="Front. Microbiol.">
        <title>High frequency of phylogenetically diverse reductive dehalogenase-homologous genes in deep subseafloor sedimentary metagenomes.</title>
        <authorList>
            <person name="Kawai M."/>
            <person name="Futagami T."/>
            <person name="Toyoda A."/>
            <person name="Takaki Y."/>
            <person name="Nishi S."/>
            <person name="Hori S."/>
            <person name="Arai W."/>
            <person name="Tsubouchi T."/>
            <person name="Morono Y."/>
            <person name="Uchiyama I."/>
            <person name="Ito T."/>
            <person name="Fujiyama A."/>
            <person name="Inagaki F."/>
            <person name="Takami H."/>
        </authorList>
    </citation>
    <scope>NUCLEOTIDE SEQUENCE</scope>
    <source>
        <strain evidence="2">Expedition CK06-06</strain>
    </source>
</reference>
<sequence>ERFLHSMWYTLDGGLHNYTFIENGTINQGAWDALSDGNVIIRFYANDTLGRIGFQEVNIVKMISQSNPPGIPGYNILFLLGIVSTIAVVIVKKRLNHLN</sequence>
<dbReference type="NCBIfam" id="NF033507">
    <property type="entry name" value="Loki-CTERM"/>
    <property type="match status" value="1"/>
</dbReference>
<organism evidence="2">
    <name type="scientific">marine sediment metagenome</name>
    <dbReference type="NCBI Taxonomy" id="412755"/>
    <lineage>
        <taxon>unclassified sequences</taxon>
        <taxon>metagenomes</taxon>
        <taxon>ecological metagenomes</taxon>
    </lineage>
</organism>
<keyword evidence="1" id="KW-0812">Transmembrane</keyword>
<accession>X1QGF9</accession>
<name>X1QGF9_9ZZZZ</name>
<dbReference type="EMBL" id="BARW01000667">
    <property type="protein sequence ID" value="GAI67557.1"/>
    <property type="molecule type" value="Genomic_DNA"/>
</dbReference>
<proteinExistence type="predicted"/>
<evidence type="ECO:0000256" key="1">
    <source>
        <dbReference type="SAM" id="Phobius"/>
    </source>
</evidence>
<feature type="transmembrane region" description="Helical" evidence="1">
    <location>
        <begin position="71"/>
        <end position="91"/>
    </location>
</feature>
<gene>
    <name evidence="2" type="ORF">S12H4_02641</name>
</gene>
<keyword evidence="1" id="KW-1133">Transmembrane helix</keyword>
<comment type="caution">
    <text evidence="2">The sequence shown here is derived from an EMBL/GenBank/DDBJ whole genome shotgun (WGS) entry which is preliminary data.</text>
</comment>
<protein>
    <submittedName>
        <fullName evidence="2">Uncharacterized protein</fullName>
    </submittedName>
</protein>
<feature type="non-terminal residue" evidence="2">
    <location>
        <position position="1"/>
    </location>
</feature>
<dbReference type="AlphaFoldDB" id="X1QGF9"/>
<keyword evidence="1" id="KW-0472">Membrane</keyword>
<evidence type="ECO:0000313" key="2">
    <source>
        <dbReference type="EMBL" id="GAI67557.1"/>
    </source>
</evidence>